<dbReference type="Pfam" id="PF21200">
    <property type="entry name" value="Glyco_hydro_39_C"/>
    <property type="match status" value="1"/>
</dbReference>
<evidence type="ECO:0000256" key="4">
    <source>
        <dbReference type="PIRSR" id="PIRSR600514-1"/>
    </source>
</evidence>
<dbReference type="Gene3D" id="2.60.40.10">
    <property type="entry name" value="Immunoglobulins"/>
    <property type="match status" value="1"/>
</dbReference>
<evidence type="ECO:0000256" key="1">
    <source>
        <dbReference type="ARBA" id="ARBA00008875"/>
    </source>
</evidence>
<keyword evidence="2" id="KW-0378">Hydrolase</keyword>
<dbReference type="FunFam" id="2.60.40.1500:FF:000002">
    <property type="entry name" value="Iduronidase alpha-L"/>
    <property type="match status" value="1"/>
</dbReference>
<dbReference type="FunFam" id="3.20.20.80:FF:000059">
    <property type="entry name" value="Alpha-L-iduronidase"/>
    <property type="match status" value="1"/>
</dbReference>
<dbReference type="Pfam" id="PF01229">
    <property type="entry name" value="Glyco_hydro_39"/>
    <property type="match status" value="1"/>
</dbReference>
<dbReference type="AlphaFoldDB" id="A0A9Q0XZR8"/>
<evidence type="ECO:0000313" key="8">
    <source>
        <dbReference type="Proteomes" id="UP001142489"/>
    </source>
</evidence>
<dbReference type="GO" id="GO:0005975">
    <property type="term" value="P:carbohydrate metabolic process"/>
    <property type="evidence" value="ECO:0007669"/>
    <property type="project" value="InterPro"/>
</dbReference>
<evidence type="ECO:0000256" key="3">
    <source>
        <dbReference type="ARBA" id="ARBA00023295"/>
    </source>
</evidence>
<dbReference type="InterPro" id="IPR049167">
    <property type="entry name" value="GH39_C"/>
</dbReference>
<dbReference type="InterPro" id="IPR000514">
    <property type="entry name" value="Glyco_hydro_39"/>
</dbReference>
<accession>A0A9Q0XZR8</accession>
<comment type="similarity">
    <text evidence="1">Belongs to the glycosyl hydrolase 39 family.</text>
</comment>
<dbReference type="InterPro" id="IPR051923">
    <property type="entry name" value="Glycosyl_Hydrolase_39"/>
</dbReference>
<dbReference type="SUPFAM" id="SSF51011">
    <property type="entry name" value="Glycosyl hydrolase domain"/>
    <property type="match status" value="1"/>
</dbReference>
<dbReference type="OrthoDB" id="15153at2759"/>
<dbReference type="InterPro" id="IPR013783">
    <property type="entry name" value="Ig-like_fold"/>
</dbReference>
<dbReference type="SUPFAM" id="SSF51445">
    <property type="entry name" value="(Trans)glycosidases"/>
    <property type="match status" value="1"/>
</dbReference>
<organism evidence="7 8">
    <name type="scientific">Phrynocephalus forsythii</name>
    <dbReference type="NCBI Taxonomy" id="171643"/>
    <lineage>
        <taxon>Eukaryota</taxon>
        <taxon>Metazoa</taxon>
        <taxon>Chordata</taxon>
        <taxon>Craniata</taxon>
        <taxon>Vertebrata</taxon>
        <taxon>Euteleostomi</taxon>
        <taxon>Lepidosauria</taxon>
        <taxon>Squamata</taxon>
        <taxon>Bifurcata</taxon>
        <taxon>Unidentata</taxon>
        <taxon>Episquamata</taxon>
        <taxon>Toxicofera</taxon>
        <taxon>Iguania</taxon>
        <taxon>Acrodonta</taxon>
        <taxon>Agamidae</taxon>
        <taxon>Agaminae</taxon>
        <taxon>Phrynocephalus</taxon>
    </lineage>
</organism>
<dbReference type="Gene3D" id="3.20.20.80">
    <property type="entry name" value="Glycosidases"/>
    <property type="match status" value="1"/>
</dbReference>
<sequence>MGLVVQVAWGEVIINVDVSQMKRELKPFWKSTGYCPPLPHSQADLFDLSKDQAINLAYISSVPHNGIEQIRIHWLLELVQAGVANGTLHYNFTNLDNFMDLLWENKLHPGFELMGSPSGYFTDFEDKNQVVEWKNLIAQLASRYIEKYGLKHVSKWNFETWNEPDHHDFDNVSMTINGFLNYYDACSEGLRQASPHLKFGGPGDSFHPFPKSPMCWNLLSHCYNGTNFFTGETGVRLDYIALHKKGSGSSLHILEQETEAVGQIQKIFPSFVSVPIYNDEADPLVGWSVPQPWRADVTYAAMVAKVIAQHQNLLIAKANNTINYTLLSNDNAFLSYHPHYFTQRTLTARFQMNDTKPPHVQMVRKPVLTVMGLLALLGEEQVSAEIYSPESEDYNTLGVLASLHKPGEQLLEESWQASILIYSSNDNQTSSNISAVTINVTHFPKHNELAYVTYYMDNCLTNPYLQWKKLGAPDFPSLKQLEQIRDMEDPVVKGPFQVPAQDNLILKQELPVPAVFLIHICAKPLTAPSQVKGVRLLGLTKGQLLVTWDDSHVKLKCLKKFEVVYSQDGKAYYPISFKNSIFTMLVYSPGTRVTGFYKVRAVDYWDRTGPFSWPVFYNESP</sequence>
<evidence type="ECO:0000256" key="2">
    <source>
        <dbReference type="ARBA" id="ARBA00022801"/>
    </source>
</evidence>
<dbReference type="Proteomes" id="UP001142489">
    <property type="component" value="Unassembled WGS sequence"/>
</dbReference>
<proteinExistence type="inferred from homology"/>
<feature type="domain" description="Alpha-L-iduronidase C-terminal" evidence="6">
    <location>
        <begin position="533"/>
        <end position="619"/>
    </location>
</feature>
<dbReference type="Gene3D" id="2.60.40.1500">
    <property type="entry name" value="Glycosyl hydrolase domain, family 39"/>
    <property type="match status" value="1"/>
</dbReference>
<dbReference type="PROSITE" id="PS01027">
    <property type="entry name" value="GLYCOSYL_HYDROL_F39"/>
    <property type="match status" value="1"/>
</dbReference>
<dbReference type="PANTHER" id="PTHR12631:SF8">
    <property type="entry name" value="ALPHA-L-IDURONIDASE"/>
    <property type="match status" value="1"/>
</dbReference>
<feature type="domain" description="Glycosyl hydrolases family 39 N-terminal catalytic" evidence="5">
    <location>
        <begin position="13"/>
        <end position="501"/>
    </location>
</feature>
<evidence type="ECO:0000313" key="7">
    <source>
        <dbReference type="EMBL" id="KAJ7335286.1"/>
    </source>
</evidence>
<dbReference type="InterPro" id="IPR049165">
    <property type="entry name" value="GH39_as"/>
</dbReference>
<protein>
    <recommendedName>
        <fullName evidence="9">Alpha-L-iduronidase</fullName>
    </recommendedName>
</protein>
<evidence type="ECO:0000259" key="5">
    <source>
        <dbReference type="Pfam" id="PF01229"/>
    </source>
</evidence>
<name>A0A9Q0XZR8_9SAUR</name>
<gene>
    <name evidence="7" type="ORF">JRQ81_013227</name>
</gene>
<reference evidence="7" key="1">
    <citation type="journal article" date="2023" name="DNA Res.">
        <title>Chromosome-level genome assembly of Phrynocephalus forsythii using third-generation DNA sequencing and Hi-C analysis.</title>
        <authorList>
            <person name="Qi Y."/>
            <person name="Zhao W."/>
            <person name="Zhao Y."/>
            <person name="Niu C."/>
            <person name="Cao S."/>
            <person name="Zhang Y."/>
        </authorList>
    </citation>
    <scope>NUCLEOTIDE SEQUENCE</scope>
    <source>
        <tissue evidence="7">Muscle</tissue>
    </source>
</reference>
<dbReference type="EMBL" id="JAPFRF010000004">
    <property type="protein sequence ID" value="KAJ7335286.1"/>
    <property type="molecule type" value="Genomic_DNA"/>
</dbReference>
<dbReference type="GO" id="GO:0003940">
    <property type="term" value="F:L-iduronidase activity"/>
    <property type="evidence" value="ECO:0007669"/>
    <property type="project" value="TreeGrafter"/>
</dbReference>
<keyword evidence="3" id="KW-0326">Glycosidase</keyword>
<dbReference type="InterPro" id="IPR049166">
    <property type="entry name" value="GH39_cat"/>
</dbReference>
<evidence type="ECO:0008006" key="9">
    <source>
        <dbReference type="Google" id="ProtNLM"/>
    </source>
</evidence>
<evidence type="ECO:0000259" key="6">
    <source>
        <dbReference type="Pfam" id="PF21200"/>
    </source>
</evidence>
<keyword evidence="8" id="KW-1185">Reference proteome</keyword>
<dbReference type="InterPro" id="IPR017853">
    <property type="entry name" value="GH"/>
</dbReference>
<dbReference type="PANTHER" id="PTHR12631">
    <property type="entry name" value="ALPHA-L-IDURONIDASE"/>
    <property type="match status" value="1"/>
</dbReference>
<feature type="active site" description="Proton donor" evidence="4">
    <location>
        <position position="163"/>
    </location>
</feature>
<comment type="caution">
    <text evidence="7">The sequence shown here is derived from an EMBL/GenBank/DDBJ whole genome shotgun (WGS) entry which is preliminary data.</text>
</comment>
<dbReference type="PRINTS" id="PR00745">
    <property type="entry name" value="GLHYDRLASE39"/>
</dbReference>